<dbReference type="PANTHER" id="PTHR43065">
    <property type="entry name" value="SENSOR HISTIDINE KINASE"/>
    <property type="match status" value="1"/>
</dbReference>
<dbReference type="OrthoDB" id="9815750at2"/>
<dbReference type="InterPro" id="IPR003661">
    <property type="entry name" value="HisK_dim/P_dom"/>
</dbReference>
<feature type="transmembrane region" description="Helical" evidence="9">
    <location>
        <begin position="276"/>
        <end position="296"/>
    </location>
</feature>
<dbReference type="PRINTS" id="PR00344">
    <property type="entry name" value="BCTRLSENSOR"/>
</dbReference>
<evidence type="ECO:0000256" key="6">
    <source>
        <dbReference type="ARBA" id="ARBA00022777"/>
    </source>
</evidence>
<dbReference type="EMBL" id="WACR01000007">
    <property type="protein sequence ID" value="KAB1063747.1"/>
    <property type="molecule type" value="Genomic_DNA"/>
</dbReference>
<evidence type="ECO:0000313" key="11">
    <source>
        <dbReference type="EMBL" id="KAB1063747.1"/>
    </source>
</evidence>
<evidence type="ECO:0000256" key="4">
    <source>
        <dbReference type="ARBA" id="ARBA00022679"/>
    </source>
</evidence>
<evidence type="ECO:0000256" key="3">
    <source>
        <dbReference type="ARBA" id="ARBA00022553"/>
    </source>
</evidence>
<dbReference type="SMART" id="SM00387">
    <property type="entry name" value="HATPase_c"/>
    <property type="match status" value="1"/>
</dbReference>
<comment type="caution">
    <text evidence="11">The sequence shown here is derived from an EMBL/GenBank/DDBJ whole genome shotgun (WGS) entry which is preliminary data.</text>
</comment>
<comment type="catalytic activity">
    <reaction evidence="1">
        <text>ATP + protein L-histidine = ADP + protein N-phospho-L-histidine.</text>
        <dbReference type="EC" id="2.7.13.3"/>
    </reaction>
</comment>
<evidence type="ECO:0000256" key="2">
    <source>
        <dbReference type="ARBA" id="ARBA00012438"/>
    </source>
</evidence>
<evidence type="ECO:0000256" key="9">
    <source>
        <dbReference type="SAM" id="Phobius"/>
    </source>
</evidence>
<keyword evidence="9" id="KW-0472">Membrane</keyword>
<dbReference type="PROSITE" id="PS50109">
    <property type="entry name" value="HIS_KIN"/>
    <property type="match status" value="1"/>
</dbReference>
<dbReference type="InterPro" id="IPR036890">
    <property type="entry name" value="HATPase_C_sf"/>
</dbReference>
<evidence type="ECO:0000256" key="8">
    <source>
        <dbReference type="ARBA" id="ARBA00023012"/>
    </source>
</evidence>
<keyword evidence="7" id="KW-0067">ATP-binding</keyword>
<keyword evidence="4" id="KW-0808">Transferase</keyword>
<protein>
    <recommendedName>
        <fullName evidence="2">histidine kinase</fullName>
        <ecNumber evidence="2">2.7.13.3</ecNumber>
    </recommendedName>
</protein>
<dbReference type="InterPro" id="IPR005467">
    <property type="entry name" value="His_kinase_dom"/>
</dbReference>
<evidence type="ECO:0000259" key="10">
    <source>
        <dbReference type="PROSITE" id="PS50109"/>
    </source>
</evidence>
<reference evidence="11 12" key="1">
    <citation type="submission" date="2019-09" db="EMBL/GenBank/DDBJ databases">
        <title>Genomes of Cryomorphaceae.</title>
        <authorList>
            <person name="Bowman J.P."/>
        </authorList>
    </citation>
    <scope>NUCLEOTIDE SEQUENCE [LARGE SCALE GENOMIC DNA]</scope>
    <source>
        <strain evidence="11 12">KCTC 52047</strain>
    </source>
</reference>
<evidence type="ECO:0000256" key="1">
    <source>
        <dbReference type="ARBA" id="ARBA00000085"/>
    </source>
</evidence>
<dbReference type="GO" id="GO:0000155">
    <property type="term" value="F:phosphorelay sensor kinase activity"/>
    <property type="evidence" value="ECO:0007669"/>
    <property type="project" value="InterPro"/>
</dbReference>
<evidence type="ECO:0000256" key="5">
    <source>
        <dbReference type="ARBA" id="ARBA00022741"/>
    </source>
</evidence>
<dbReference type="Proteomes" id="UP000435357">
    <property type="component" value="Unassembled WGS sequence"/>
</dbReference>
<keyword evidence="6 11" id="KW-0418">Kinase</keyword>
<dbReference type="PANTHER" id="PTHR43065:SF10">
    <property type="entry name" value="PEROXIDE STRESS-ACTIVATED HISTIDINE KINASE MAK3"/>
    <property type="match status" value="1"/>
</dbReference>
<dbReference type="InterPro" id="IPR004358">
    <property type="entry name" value="Sig_transdc_His_kin-like_C"/>
</dbReference>
<keyword evidence="5" id="KW-0547">Nucleotide-binding</keyword>
<keyword evidence="9" id="KW-0812">Transmembrane</keyword>
<dbReference type="GO" id="GO:0005524">
    <property type="term" value="F:ATP binding"/>
    <property type="evidence" value="ECO:0007669"/>
    <property type="project" value="UniProtKB-KW"/>
</dbReference>
<dbReference type="AlphaFoldDB" id="A0A6N6M6W0"/>
<keyword evidence="3" id="KW-0597">Phosphoprotein</keyword>
<feature type="domain" description="Histidine kinase" evidence="10">
    <location>
        <begin position="314"/>
        <end position="514"/>
    </location>
</feature>
<gene>
    <name evidence="11" type="ORF">F3059_09270</name>
</gene>
<dbReference type="InterPro" id="IPR003594">
    <property type="entry name" value="HATPase_dom"/>
</dbReference>
<evidence type="ECO:0000256" key="7">
    <source>
        <dbReference type="ARBA" id="ARBA00022840"/>
    </source>
</evidence>
<keyword evidence="12" id="KW-1185">Reference proteome</keyword>
<name>A0A6N6M6W0_9FLAO</name>
<proteinExistence type="predicted"/>
<accession>A0A6N6M6W0</accession>
<dbReference type="EC" id="2.7.13.3" evidence="2"/>
<sequence>MNIYTRKILWKRILFVLALLIVGSSFWYTNRLVQKIAKEERKQVQLWAGAIEKKANLVKYTNKLFKELQAEERKKVELWSDATKSLINAKEIKLALRVVESNTTIPIILTNGEGDYTTYRNISGVIEFDKDTLSEPELASIEAHNDSVVHKTLTEMKEEGRKIDINYYGQDVNYLYYKDSRLFEELKSTFNDLQVSFISEVVTNSASTPVIFTNVERDSVIATGNIDSAVIENHDKFLKQLKDMEAQNKPISVELGDNETFMIFYEDSALLTQLKYYPFIQFFVIGLFILIGYWLFSISRKSEQNQVWVGMSKETAHQLGTPLSSLLAWLEVLRSKDVSPKLIGEMERDVGRLQVITERFSKIGSTPDLKEENINLLIEDFVEYLETRLSKKVNFTVHASKDEPRAPVNRALFGWVVENLCKNAVDAMGGNGSIDITIEAKEDNVIIDVKDTGKGIPANKRKEVFQPGYTSKKRGWGLGLSLSKRIIENYHRGRIFVKQSEPGKGTTFRIILNS</sequence>
<dbReference type="SUPFAM" id="SSF55874">
    <property type="entry name" value="ATPase domain of HSP90 chaperone/DNA topoisomerase II/histidine kinase"/>
    <property type="match status" value="1"/>
</dbReference>
<dbReference type="Pfam" id="PF02518">
    <property type="entry name" value="HATPase_c"/>
    <property type="match status" value="1"/>
</dbReference>
<keyword evidence="9" id="KW-1133">Transmembrane helix</keyword>
<keyword evidence="8" id="KW-0902">Two-component regulatory system</keyword>
<dbReference type="CDD" id="cd00082">
    <property type="entry name" value="HisKA"/>
    <property type="match status" value="1"/>
</dbReference>
<dbReference type="RefSeq" id="WP_151168507.1">
    <property type="nucleotide sequence ID" value="NZ_WACR01000007.1"/>
</dbReference>
<dbReference type="Gene3D" id="3.30.565.10">
    <property type="entry name" value="Histidine kinase-like ATPase, C-terminal domain"/>
    <property type="match status" value="1"/>
</dbReference>
<evidence type="ECO:0000313" key="12">
    <source>
        <dbReference type="Proteomes" id="UP000435357"/>
    </source>
</evidence>
<organism evidence="11 12">
    <name type="scientific">Salibacter halophilus</name>
    <dbReference type="NCBI Taxonomy" id="1803916"/>
    <lineage>
        <taxon>Bacteria</taxon>
        <taxon>Pseudomonadati</taxon>
        <taxon>Bacteroidota</taxon>
        <taxon>Flavobacteriia</taxon>
        <taxon>Flavobacteriales</taxon>
        <taxon>Salibacteraceae</taxon>
        <taxon>Salibacter</taxon>
    </lineage>
</organism>